<keyword evidence="1" id="KW-0732">Signal</keyword>
<feature type="domain" description="Outer membrane protein beta-barrel" evidence="2">
    <location>
        <begin position="40"/>
        <end position="203"/>
    </location>
</feature>
<sequence length="256" mass="28189">MNRISIVFLLLLCLGLAWSDAMGQSALRKRMLESKVPERGVVVLGTAGVAAVRSDICGTPDCNEFRPVFGIGAMYKFDPIWSASINLDYVKLGATEKDPTRPRNLSFRTDVIELTGSVMYNLLDGYSGSGGYRSSRKRFVVPYVKMGAGIIYYTATSYPGTGSLDESQTTYDPERKYPAIGIVVPFGGGLRFRFSDQISIAPELIYNLTSSDYLDNVGPRLAPGNSKDHFGLAVIRFMYTPEIKTNIFTRKAQTGK</sequence>
<dbReference type="RefSeq" id="WP_350412144.1">
    <property type="nucleotide sequence ID" value="NZ_JBEOKT010000006.1"/>
</dbReference>
<gene>
    <name evidence="3" type="ORF">ABS362_09240</name>
</gene>
<evidence type="ECO:0000313" key="3">
    <source>
        <dbReference type="EMBL" id="MER2997730.1"/>
    </source>
</evidence>
<proteinExistence type="predicted"/>
<comment type="caution">
    <text evidence="3">The sequence shown here is derived from an EMBL/GenBank/DDBJ whole genome shotgun (WGS) entry which is preliminary data.</text>
</comment>
<dbReference type="EMBL" id="JBEOKT010000006">
    <property type="protein sequence ID" value="MER2997730.1"/>
    <property type="molecule type" value="Genomic_DNA"/>
</dbReference>
<dbReference type="InterPro" id="IPR011250">
    <property type="entry name" value="OMP/PagP_B-barrel"/>
</dbReference>
<protein>
    <submittedName>
        <fullName evidence="3">Outer membrane beta-barrel protein</fullName>
    </submittedName>
</protein>
<accession>A0ABV1RTL9</accession>
<dbReference type="InterPro" id="IPR027385">
    <property type="entry name" value="Beta-barrel_OMP"/>
</dbReference>
<evidence type="ECO:0000256" key="1">
    <source>
        <dbReference type="ARBA" id="ARBA00022729"/>
    </source>
</evidence>
<organism evidence="3 4">
    <name type="scientific">Pontibacter populi</name>
    <dbReference type="NCBI Taxonomy" id="890055"/>
    <lineage>
        <taxon>Bacteria</taxon>
        <taxon>Pseudomonadati</taxon>
        <taxon>Bacteroidota</taxon>
        <taxon>Cytophagia</taxon>
        <taxon>Cytophagales</taxon>
        <taxon>Hymenobacteraceae</taxon>
        <taxon>Pontibacter</taxon>
    </lineage>
</organism>
<evidence type="ECO:0000313" key="4">
    <source>
        <dbReference type="Proteomes" id="UP001476807"/>
    </source>
</evidence>
<dbReference type="Proteomes" id="UP001476807">
    <property type="component" value="Unassembled WGS sequence"/>
</dbReference>
<dbReference type="Pfam" id="PF13505">
    <property type="entry name" value="OMP_b-brl"/>
    <property type="match status" value="1"/>
</dbReference>
<dbReference type="Gene3D" id="2.40.160.20">
    <property type="match status" value="1"/>
</dbReference>
<keyword evidence="4" id="KW-1185">Reference proteome</keyword>
<dbReference type="SUPFAM" id="SSF56925">
    <property type="entry name" value="OMPA-like"/>
    <property type="match status" value="1"/>
</dbReference>
<evidence type="ECO:0000259" key="2">
    <source>
        <dbReference type="Pfam" id="PF13505"/>
    </source>
</evidence>
<reference evidence="3 4" key="1">
    <citation type="submission" date="2024-06" db="EMBL/GenBank/DDBJ databases">
        <title>Pontibacter populi HYL7-15.</title>
        <authorList>
            <person name="Kim M.K."/>
        </authorList>
    </citation>
    <scope>NUCLEOTIDE SEQUENCE [LARGE SCALE GENOMIC DNA]</scope>
    <source>
        <strain evidence="3 4">HYL7-15</strain>
    </source>
</reference>
<name>A0ABV1RTL9_9BACT</name>